<evidence type="ECO:0000313" key="6">
    <source>
        <dbReference type="Proteomes" id="UP000248021"/>
    </source>
</evidence>
<name>A0A2V3UIJ2_9HYPH</name>
<organism evidence="5 6">
    <name type="scientific">Chelatococcus asaccharovorans</name>
    <dbReference type="NCBI Taxonomy" id="28210"/>
    <lineage>
        <taxon>Bacteria</taxon>
        <taxon>Pseudomonadati</taxon>
        <taxon>Pseudomonadota</taxon>
        <taxon>Alphaproteobacteria</taxon>
        <taxon>Hyphomicrobiales</taxon>
        <taxon>Chelatococcaceae</taxon>
        <taxon>Chelatococcus</taxon>
    </lineage>
</organism>
<accession>A0A2V3UIJ2</accession>
<dbReference type="Proteomes" id="UP000248021">
    <property type="component" value="Unassembled WGS sequence"/>
</dbReference>
<comment type="similarity">
    <text evidence="1">Belongs to the ATP-dependent AMP-binding enzyme family.</text>
</comment>
<evidence type="ECO:0000259" key="4">
    <source>
        <dbReference type="Pfam" id="PF13193"/>
    </source>
</evidence>
<evidence type="ECO:0000256" key="1">
    <source>
        <dbReference type="ARBA" id="ARBA00006432"/>
    </source>
</evidence>
<dbReference type="SUPFAM" id="SSF56801">
    <property type="entry name" value="Acetyl-CoA synthetase-like"/>
    <property type="match status" value="1"/>
</dbReference>
<dbReference type="Pfam" id="PF00501">
    <property type="entry name" value="AMP-binding"/>
    <property type="match status" value="1"/>
</dbReference>
<reference evidence="5 6" key="1">
    <citation type="submission" date="2018-05" db="EMBL/GenBank/DDBJ databases">
        <title>Genomic Encyclopedia of Type Strains, Phase IV (KMG-IV): sequencing the most valuable type-strain genomes for metagenomic binning, comparative biology and taxonomic classification.</title>
        <authorList>
            <person name="Goeker M."/>
        </authorList>
    </citation>
    <scope>NUCLEOTIDE SEQUENCE [LARGE SCALE GENOMIC DNA]</scope>
    <source>
        <strain evidence="5 6">DSM 6462</strain>
    </source>
</reference>
<evidence type="ECO:0000256" key="2">
    <source>
        <dbReference type="ARBA" id="ARBA00022598"/>
    </source>
</evidence>
<dbReference type="PANTHER" id="PTHR43201">
    <property type="entry name" value="ACYL-COA SYNTHETASE"/>
    <property type="match status" value="1"/>
</dbReference>
<dbReference type="OrthoDB" id="9803968at2"/>
<dbReference type="GO" id="GO:0031956">
    <property type="term" value="F:medium-chain fatty acid-CoA ligase activity"/>
    <property type="evidence" value="ECO:0007669"/>
    <property type="project" value="TreeGrafter"/>
</dbReference>
<feature type="domain" description="AMP-binding enzyme C-terminal" evidence="4">
    <location>
        <begin position="453"/>
        <end position="525"/>
    </location>
</feature>
<dbReference type="InterPro" id="IPR025110">
    <property type="entry name" value="AMP-bd_C"/>
</dbReference>
<dbReference type="InterPro" id="IPR045851">
    <property type="entry name" value="AMP-bd_C_sf"/>
</dbReference>
<sequence>MHQTSRAAPSTVGHSILDAADRWPERTAFILAGRSVTYAEFARQTETAARGLLALGIKPGEHVGVLMPNCWDYAVLVGAINMVGAAAVVLNARYRGEDLRFVIAHADITVLFTAGIGRPHLDLRALLCAEFPELARWHDGEPLAIAAAPKLRAVFHFQAPEEETWATERVFAAGAATVSADILAGRIAAVRPEETALVIFSSGTTAQPKACLISHRTLNDVAGAVAERLGLVQDDVFWDPLPFYHMSSHLPLNACRKVGAAYLCQTHFDAGEALREMEAWGATICYPAFPTLTAAMIDHPDFAHRDLSRLRLMLNIGAPELLRKFAAALPRATQIACFGLTEGGGISVMSSPEETLEQRVTRVGRPLAVHAVRIVDPDTLAEVPAGTRGEILIRGSIFSGYYKEAEQTDKALGADGWLRTGDAGWLDPDGLLVYAGRIKDMLKIGGENVAAVEIESFLVKHPKVKMTQVVAVADDRLVEVAAAFVELKSGETMTADELIAYCAGRIASYKIPRYVRFVTEWPMSATKIQKFKLLESFTPTGKIDVASVLRRQPEASK</sequence>
<comment type="caution">
    <text evidence="5">The sequence shown here is derived from an EMBL/GenBank/DDBJ whole genome shotgun (WGS) entry which is preliminary data.</text>
</comment>
<evidence type="ECO:0000259" key="3">
    <source>
        <dbReference type="Pfam" id="PF00501"/>
    </source>
</evidence>
<dbReference type="Gene3D" id="3.30.300.30">
    <property type="match status" value="1"/>
</dbReference>
<dbReference type="AlphaFoldDB" id="A0A2V3UIJ2"/>
<dbReference type="InterPro" id="IPR000873">
    <property type="entry name" value="AMP-dep_synth/lig_dom"/>
</dbReference>
<dbReference type="Gene3D" id="3.40.50.12780">
    <property type="entry name" value="N-terminal domain of ligase-like"/>
    <property type="match status" value="1"/>
</dbReference>
<dbReference type="Pfam" id="PF13193">
    <property type="entry name" value="AMP-binding_C"/>
    <property type="match status" value="1"/>
</dbReference>
<dbReference type="RefSeq" id="WP_110373120.1">
    <property type="nucleotide sequence ID" value="NZ_JAHBRY010000001.1"/>
</dbReference>
<feature type="domain" description="AMP-dependent synthetase/ligase" evidence="3">
    <location>
        <begin position="19"/>
        <end position="402"/>
    </location>
</feature>
<keyword evidence="2" id="KW-0436">Ligase</keyword>
<dbReference type="InterPro" id="IPR042099">
    <property type="entry name" value="ANL_N_sf"/>
</dbReference>
<proteinExistence type="inferred from homology"/>
<evidence type="ECO:0000313" key="5">
    <source>
        <dbReference type="EMBL" id="PXW65131.1"/>
    </source>
</evidence>
<protein>
    <submittedName>
        <fullName evidence="5">Fatty-acyl-CoA synthase</fullName>
    </submittedName>
</protein>
<gene>
    <name evidence="5" type="ORF">C7450_101894</name>
</gene>
<dbReference type="EMBL" id="QJJK01000001">
    <property type="protein sequence ID" value="PXW65131.1"/>
    <property type="molecule type" value="Genomic_DNA"/>
</dbReference>
<dbReference type="GO" id="GO:0006631">
    <property type="term" value="P:fatty acid metabolic process"/>
    <property type="evidence" value="ECO:0007669"/>
    <property type="project" value="TreeGrafter"/>
</dbReference>
<keyword evidence="6" id="KW-1185">Reference proteome</keyword>
<dbReference type="PANTHER" id="PTHR43201:SF5">
    <property type="entry name" value="MEDIUM-CHAIN ACYL-COA LIGASE ACSF2, MITOCHONDRIAL"/>
    <property type="match status" value="1"/>
</dbReference>